<name>A0ABN9QP45_9DINO</name>
<protein>
    <submittedName>
        <fullName evidence="1">Uncharacterized protein</fullName>
    </submittedName>
</protein>
<keyword evidence="2" id="KW-1185">Reference proteome</keyword>
<sequence length="383" mass="41708">AKFFLAEAARLAHPAPDVSQRATLVEMAMKVQKEFGGASTLASVIKELRWLNKSQNAAKHVWDEEEDDEMLETDGGILKEMNPEVGTQAGKDTASIEKQIGRYTTDINTASTAANLAHDSREVESKQKELLDKHFVGAGFAEKIPTDIQTAPKAASIIEKDLNTAATAVNLAHGSQEFEGQQKELEGKQNKLLDQHRVGAGFAEKIPTVIQTATKAAVIIETDLTTAATAVNLAYGSQEFESKQKELRTTCNAAFKPATLQEEKVLDKHHSAVGPIKKIETDFKAASTAASIPDDSHEIDGKQKELDIQEEKLQGQHILAIGLAQKPETDIMKSAIMKCSEALALDPDHFDTSFKPPSDIYDGCEQQAMKDTANLENPRFNTG</sequence>
<evidence type="ECO:0000313" key="1">
    <source>
        <dbReference type="EMBL" id="CAK0807937.1"/>
    </source>
</evidence>
<dbReference type="EMBL" id="CAUYUJ010004045">
    <property type="protein sequence ID" value="CAK0807937.1"/>
    <property type="molecule type" value="Genomic_DNA"/>
</dbReference>
<evidence type="ECO:0000313" key="2">
    <source>
        <dbReference type="Proteomes" id="UP001189429"/>
    </source>
</evidence>
<feature type="non-terminal residue" evidence="1">
    <location>
        <position position="1"/>
    </location>
</feature>
<organism evidence="1 2">
    <name type="scientific">Prorocentrum cordatum</name>
    <dbReference type="NCBI Taxonomy" id="2364126"/>
    <lineage>
        <taxon>Eukaryota</taxon>
        <taxon>Sar</taxon>
        <taxon>Alveolata</taxon>
        <taxon>Dinophyceae</taxon>
        <taxon>Prorocentrales</taxon>
        <taxon>Prorocentraceae</taxon>
        <taxon>Prorocentrum</taxon>
    </lineage>
</organism>
<dbReference type="Proteomes" id="UP001189429">
    <property type="component" value="Unassembled WGS sequence"/>
</dbReference>
<comment type="caution">
    <text evidence="1">The sequence shown here is derived from an EMBL/GenBank/DDBJ whole genome shotgun (WGS) entry which is preliminary data.</text>
</comment>
<accession>A0ABN9QP45</accession>
<feature type="non-terminal residue" evidence="1">
    <location>
        <position position="383"/>
    </location>
</feature>
<proteinExistence type="predicted"/>
<gene>
    <name evidence="1" type="ORF">PCOR1329_LOCUS13662</name>
</gene>
<reference evidence="1" key="1">
    <citation type="submission" date="2023-10" db="EMBL/GenBank/DDBJ databases">
        <authorList>
            <person name="Chen Y."/>
            <person name="Shah S."/>
            <person name="Dougan E. K."/>
            <person name="Thang M."/>
            <person name="Chan C."/>
        </authorList>
    </citation>
    <scope>NUCLEOTIDE SEQUENCE [LARGE SCALE GENOMIC DNA]</scope>
</reference>